<evidence type="ECO:0000256" key="5">
    <source>
        <dbReference type="RuleBase" id="RU361187"/>
    </source>
</evidence>
<comment type="caution">
    <text evidence="8">The sequence shown here is derived from an EMBL/GenBank/DDBJ whole genome shotgun (WGS) entry which is preliminary data.</text>
</comment>
<dbReference type="OrthoDB" id="3879658at2759"/>
<dbReference type="AlphaFoldDB" id="A0A139I0L9"/>
<dbReference type="Gene3D" id="2.115.10.20">
    <property type="entry name" value="Glycosyl hydrolase domain, family 43"/>
    <property type="match status" value="1"/>
</dbReference>
<dbReference type="CDD" id="cd08999">
    <property type="entry name" value="GH43_ABN-like"/>
    <property type="match status" value="1"/>
</dbReference>
<dbReference type="EMBL" id="LFZO01000472">
    <property type="protein sequence ID" value="KXT08238.1"/>
    <property type="molecule type" value="Genomic_DNA"/>
</dbReference>
<keyword evidence="3 5" id="KW-0326">Glycosidase</keyword>
<evidence type="ECO:0000256" key="4">
    <source>
        <dbReference type="PIRSR" id="PIRSR606710-2"/>
    </source>
</evidence>
<evidence type="ECO:0000256" key="2">
    <source>
        <dbReference type="ARBA" id="ARBA00022801"/>
    </source>
</evidence>
<protein>
    <recommendedName>
        <fullName evidence="10">Beta-xylosidase C-terminal Concanavalin A-like domain-containing protein</fullName>
    </recommendedName>
</protein>
<comment type="similarity">
    <text evidence="1 5">Belongs to the glycosyl hydrolase 43 family.</text>
</comment>
<sequence length="525" mass="56841">MQAEGATMATNSGVLEAHSSAAPERRNDDSTFTPSSPPTPSHHMHQLSLSQADLAPSGHGTSSPSVQARKMDQKSTSTASIQQPRLSFFQRHFTKPVAPSADPEKIRRAGDRRFSFASKGFLISIAVIALMLFGVIAAAVVLTISRHRAQGADDFPILHRKPVRLAIQDNFPDPALYYENGTWYAVATNNAAGILSLHGANATENSIALGQANVQMATSTDFINWNLVDLAHQPLPTTGAWAQRRVKHPANEPKPLSSTWAPALIKRDDGRYVMYYSATWTGEYPYKRINGNPIHPQPHCVGAAVSLGFNPTGPYEPFAEPLACPIKGGGAIDPEVIRDIDGSLWVTWKVDGNNVGLGGSCGNTISPQTPTPIMIQKMEADGVTPVKGTLTQILDRTAADGPLVEAPALVRTHEGKYFLFFSSGCTRSPSYSVKYAVADNITGPYLRASQTLLKTGTFGLEAPGSVGIAADDVGGYRMTFHARSPNKRIGRVRKMYTTTLQFTGDTVKLVFPKAWKHHEDKHKHP</sequence>
<evidence type="ECO:0000256" key="1">
    <source>
        <dbReference type="ARBA" id="ARBA00009865"/>
    </source>
</evidence>
<feature type="site" description="Important for catalytic activity, responsible for pKa modulation of the active site Glu and correct orientation of both the proton donor and substrate" evidence="4">
    <location>
        <position position="333"/>
    </location>
</feature>
<keyword evidence="7" id="KW-1133">Transmembrane helix</keyword>
<keyword evidence="9" id="KW-1185">Reference proteome</keyword>
<evidence type="ECO:0000256" key="6">
    <source>
        <dbReference type="SAM" id="MobiDB-lite"/>
    </source>
</evidence>
<dbReference type="PANTHER" id="PTHR42812:SF5">
    <property type="entry name" value="ENDO-ARABINASE"/>
    <property type="match status" value="1"/>
</dbReference>
<evidence type="ECO:0008006" key="10">
    <source>
        <dbReference type="Google" id="ProtNLM"/>
    </source>
</evidence>
<evidence type="ECO:0000313" key="8">
    <source>
        <dbReference type="EMBL" id="KXT08238.1"/>
    </source>
</evidence>
<dbReference type="Pfam" id="PF04616">
    <property type="entry name" value="Glyco_hydro_43"/>
    <property type="match status" value="1"/>
</dbReference>
<keyword evidence="7" id="KW-0472">Membrane</keyword>
<dbReference type="GO" id="GO:0004553">
    <property type="term" value="F:hydrolase activity, hydrolyzing O-glycosyl compounds"/>
    <property type="evidence" value="ECO:0007669"/>
    <property type="project" value="InterPro"/>
</dbReference>
<reference evidence="8 9" key="1">
    <citation type="submission" date="2015-07" db="EMBL/GenBank/DDBJ databases">
        <title>Comparative genomics of the Sigatoka disease complex on banana suggests a link between parallel evolutionary changes in Pseudocercospora fijiensis and Pseudocercospora eumusae and increased virulence on the banana host.</title>
        <authorList>
            <person name="Chang T.-C."/>
            <person name="Salvucci A."/>
            <person name="Crous P.W."/>
            <person name="Stergiopoulos I."/>
        </authorList>
    </citation>
    <scope>NUCLEOTIDE SEQUENCE [LARGE SCALE GENOMIC DNA]</scope>
    <source>
        <strain evidence="8 9">CBS 116634</strain>
    </source>
</reference>
<accession>A0A139I0L9</accession>
<proteinExistence type="inferred from homology"/>
<organism evidence="8 9">
    <name type="scientific">Pseudocercospora musae</name>
    <dbReference type="NCBI Taxonomy" id="113226"/>
    <lineage>
        <taxon>Eukaryota</taxon>
        <taxon>Fungi</taxon>
        <taxon>Dikarya</taxon>
        <taxon>Ascomycota</taxon>
        <taxon>Pezizomycotina</taxon>
        <taxon>Dothideomycetes</taxon>
        <taxon>Dothideomycetidae</taxon>
        <taxon>Mycosphaerellales</taxon>
        <taxon>Mycosphaerellaceae</taxon>
        <taxon>Pseudocercospora</taxon>
    </lineage>
</organism>
<dbReference type="PANTHER" id="PTHR42812">
    <property type="entry name" value="BETA-XYLOSIDASE"/>
    <property type="match status" value="1"/>
</dbReference>
<feature type="transmembrane region" description="Helical" evidence="7">
    <location>
        <begin position="121"/>
        <end position="144"/>
    </location>
</feature>
<keyword evidence="7" id="KW-0812">Transmembrane</keyword>
<dbReference type="InterPro" id="IPR023296">
    <property type="entry name" value="Glyco_hydro_beta-prop_sf"/>
</dbReference>
<evidence type="ECO:0000256" key="3">
    <source>
        <dbReference type="ARBA" id="ARBA00023295"/>
    </source>
</evidence>
<evidence type="ECO:0000256" key="7">
    <source>
        <dbReference type="SAM" id="Phobius"/>
    </source>
</evidence>
<dbReference type="InterPro" id="IPR006710">
    <property type="entry name" value="Glyco_hydro_43"/>
</dbReference>
<evidence type="ECO:0000313" key="9">
    <source>
        <dbReference type="Proteomes" id="UP000073492"/>
    </source>
</evidence>
<dbReference type="SUPFAM" id="SSF75005">
    <property type="entry name" value="Arabinanase/levansucrase/invertase"/>
    <property type="match status" value="1"/>
</dbReference>
<dbReference type="Proteomes" id="UP000073492">
    <property type="component" value="Unassembled WGS sequence"/>
</dbReference>
<name>A0A139I0L9_9PEZI</name>
<dbReference type="InterPro" id="IPR051795">
    <property type="entry name" value="Glycosyl_Hydrlase_43"/>
</dbReference>
<dbReference type="GO" id="GO:0005975">
    <property type="term" value="P:carbohydrate metabolic process"/>
    <property type="evidence" value="ECO:0007669"/>
    <property type="project" value="InterPro"/>
</dbReference>
<keyword evidence="2 5" id="KW-0378">Hydrolase</keyword>
<gene>
    <name evidence="8" type="ORF">AC579_76</name>
</gene>
<feature type="region of interest" description="Disordered" evidence="6">
    <location>
        <begin position="1"/>
        <end position="81"/>
    </location>
</feature>